<dbReference type="GO" id="GO:0005829">
    <property type="term" value="C:cytosol"/>
    <property type="evidence" value="ECO:0007669"/>
    <property type="project" value="TreeGrafter"/>
</dbReference>
<dbReference type="AlphaFoldDB" id="A0A6N8KZZ6"/>
<reference evidence="12 13" key="1">
    <citation type="submission" date="2019-12" db="EMBL/GenBank/DDBJ databases">
        <authorList>
            <person name="Dong K."/>
        </authorList>
    </citation>
    <scope>NUCLEOTIDE SEQUENCE [LARGE SCALE GENOMIC DNA]</scope>
    <source>
        <strain evidence="12 13">JCM 31225</strain>
    </source>
</reference>
<feature type="domain" description="UvrD-like helicase ATP-binding" evidence="10">
    <location>
        <begin position="1"/>
        <end position="486"/>
    </location>
</feature>
<dbReference type="PANTHER" id="PTHR11070">
    <property type="entry name" value="UVRD / RECB / PCRA DNA HELICASE FAMILY MEMBER"/>
    <property type="match status" value="1"/>
</dbReference>
<evidence type="ECO:0000256" key="6">
    <source>
        <dbReference type="ARBA" id="ARBA00034617"/>
    </source>
</evidence>
<evidence type="ECO:0000256" key="2">
    <source>
        <dbReference type="ARBA" id="ARBA00022801"/>
    </source>
</evidence>
<keyword evidence="2 9" id="KW-0378">Hydrolase</keyword>
<sequence length="1119" mass="128334">MSRKAPLKIVKASAGSGKTFSLTVHYLSLLLAKESNYREILAVTFTNKATAEMKERILTVLHGLAINDQSKGIDSYRQILLQQANQGDAIRLQEKARQVYRRILHDYSHFSVSTIDGFSQKVIRSFTYELNLDAAYAIEMNTNKVKKDLTVMLNQLLDEKPELLEWIIGYAEQKIANNENWNYRQQLMSLAGLIFSENFQEFDAYLLSADSNRVFNLLQQEISDKSKAFLEAFGQAITNFKETCRSLGLDEADMKGRSRNKLVSASKVDVNLAKASVTDLQKLFDRFLVLLDNDEAFTDQQKEVRYDLQIGLAPALQSLHELYILFPTFIAYQAVEGNLYFLRLLKEMSDLLSLWRKENASQLISDAQILLNKLGLDENNDPTFIWEKIGNRYNYFLFDEFQDTSRIQWKNYSPLLLNALANAEGKLNEHLVVGDVKQSIYRWRNGDWRILLQQVEQQVSQSFHLAPQQVEEFIEQGNLLTNYRSLPNLIKLNNYLFASIPPLLQEVLNEKVLENLNEEGRNWWSRTGNDQMLIKAYADSQQELPAHLQRADAPQGSIEINFLPVENGSWRSKKVEDASIEALCHKIGDWIASGRYKPAQIGILVRSNAQARLIIQELMDYKNKQHINFEVISGDALTLISNHAILLMIETMKALVYQSDKHVIQLANMAYLYQLVQGKSSFPQEYWLKFKNNNLEELAGLLPNALVETWESLQKMPLLQLSEKLIEIYGLQAAHAQHLPYLLAFKDLITQFSASGERGLIQFLDYWQEDGEKAVLPSNGKIDAIEVTTIHKSKGLAYDVVMLPFCSWNLDGQARSDFWIDVVDSPFSELGKIPVKYNKNLGNSIFYQQYFEEMLFNYMDALNTFYVANTRAKQHLYITAPQFKEAVDKKTGEILGYEIKNEYISDILWQVLDQATSQFKMENNQVVIQEIIDMSADTGLPSQEAAIALQHYPISNVLEKELDQTSSRSINNILLLEKAAQYGVLAHEIVSEASKEEDIDHQVESYIQLGILPVEDRDSLLQEIHEIWHHPQINQWLNGDFKIWNEASIITAEGETIRPDKVFTSAAETIVLDFKFTQGDYIGHKAQVDKYMKAIQNVGYQQVRGYLYYAKSKELVEVI</sequence>
<evidence type="ECO:0000256" key="1">
    <source>
        <dbReference type="ARBA" id="ARBA00022741"/>
    </source>
</evidence>
<name>A0A6N8KZZ6_9SPHI</name>
<keyword evidence="3 9" id="KW-0347">Helicase</keyword>
<accession>A0A6N8KZZ6</accession>
<dbReference type="RefSeq" id="WP_160369772.1">
    <property type="nucleotide sequence ID" value="NZ_WSQA01000010.1"/>
</dbReference>
<comment type="caution">
    <text evidence="12">The sequence shown here is derived from an EMBL/GenBank/DDBJ whole genome shotgun (WGS) entry which is preliminary data.</text>
</comment>
<dbReference type="GO" id="GO:0005524">
    <property type="term" value="F:ATP binding"/>
    <property type="evidence" value="ECO:0007669"/>
    <property type="project" value="UniProtKB-UniRule"/>
</dbReference>
<evidence type="ECO:0000256" key="5">
    <source>
        <dbReference type="ARBA" id="ARBA00023235"/>
    </source>
</evidence>
<dbReference type="PROSITE" id="PS51198">
    <property type="entry name" value="UVRD_HELICASE_ATP_BIND"/>
    <property type="match status" value="1"/>
</dbReference>
<dbReference type="GO" id="GO:0043138">
    <property type="term" value="F:3'-5' DNA helicase activity"/>
    <property type="evidence" value="ECO:0007669"/>
    <property type="project" value="UniProtKB-EC"/>
</dbReference>
<dbReference type="InterPro" id="IPR014016">
    <property type="entry name" value="UvrD-like_ATP-bd"/>
</dbReference>
<evidence type="ECO:0000259" key="10">
    <source>
        <dbReference type="PROSITE" id="PS51198"/>
    </source>
</evidence>
<evidence type="ECO:0000313" key="13">
    <source>
        <dbReference type="Proteomes" id="UP000435036"/>
    </source>
</evidence>
<dbReference type="GO" id="GO:0016787">
    <property type="term" value="F:hydrolase activity"/>
    <property type="evidence" value="ECO:0007669"/>
    <property type="project" value="UniProtKB-UniRule"/>
</dbReference>
<organism evidence="12 13">
    <name type="scientific">Sphingobacterium humi</name>
    <dbReference type="NCBI Taxonomy" id="1796905"/>
    <lineage>
        <taxon>Bacteria</taxon>
        <taxon>Pseudomonadati</taxon>
        <taxon>Bacteroidota</taxon>
        <taxon>Sphingobacteriia</taxon>
        <taxon>Sphingobacteriales</taxon>
        <taxon>Sphingobacteriaceae</taxon>
        <taxon>Sphingobacterium</taxon>
    </lineage>
</organism>
<dbReference type="GO" id="GO:0000725">
    <property type="term" value="P:recombinational repair"/>
    <property type="evidence" value="ECO:0007669"/>
    <property type="project" value="TreeGrafter"/>
</dbReference>
<comment type="catalytic activity">
    <reaction evidence="6">
        <text>Couples ATP hydrolysis with the unwinding of duplex DNA by translocating in the 3'-5' direction.</text>
        <dbReference type="EC" id="5.6.2.4"/>
    </reaction>
</comment>
<dbReference type="Gene3D" id="3.40.50.300">
    <property type="entry name" value="P-loop containing nucleotide triphosphate hydrolases"/>
    <property type="match status" value="4"/>
</dbReference>
<dbReference type="PANTHER" id="PTHR11070:SF67">
    <property type="entry name" value="DNA 3'-5' HELICASE"/>
    <property type="match status" value="1"/>
</dbReference>
<evidence type="ECO:0000313" key="12">
    <source>
        <dbReference type="EMBL" id="MVZ63050.1"/>
    </source>
</evidence>
<comment type="catalytic activity">
    <reaction evidence="8">
        <text>ATP + H2O = ADP + phosphate + H(+)</text>
        <dbReference type="Rhea" id="RHEA:13065"/>
        <dbReference type="ChEBI" id="CHEBI:15377"/>
        <dbReference type="ChEBI" id="CHEBI:15378"/>
        <dbReference type="ChEBI" id="CHEBI:30616"/>
        <dbReference type="ChEBI" id="CHEBI:43474"/>
        <dbReference type="ChEBI" id="CHEBI:456216"/>
        <dbReference type="EC" id="5.6.2.4"/>
    </reaction>
</comment>
<proteinExistence type="predicted"/>
<evidence type="ECO:0000256" key="4">
    <source>
        <dbReference type="ARBA" id="ARBA00022840"/>
    </source>
</evidence>
<feature type="binding site" evidence="9">
    <location>
        <begin position="12"/>
        <end position="19"/>
    </location>
    <ligand>
        <name>ATP</name>
        <dbReference type="ChEBI" id="CHEBI:30616"/>
    </ligand>
</feature>
<dbReference type="InterPro" id="IPR000212">
    <property type="entry name" value="DNA_helicase_UvrD/REP"/>
</dbReference>
<evidence type="ECO:0000256" key="8">
    <source>
        <dbReference type="ARBA" id="ARBA00048988"/>
    </source>
</evidence>
<keyword evidence="1 9" id="KW-0547">Nucleotide-binding</keyword>
<keyword evidence="13" id="KW-1185">Reference proteome</keyword>
<evidence type="ECO:0000256" key="3">
    <source>
        <dbReference type="ARBA" id="ARBA00022806"/>
    </source>
</evidence>
<evidence type="ECO:0000256" key="9">
    <source>
        <dbReference type="PROSITE-ProRule" id="PRU00560"/>
    </source>
</evidence>
<dbReference type="Pfam" id="PF00580">
    <property type="entry name" value="UvrD-helicase"/>
    <property type="match status" value="1"/>
</dbReference>
<dbReference type="SUPFAM" id="SSF52540">
    <property type="entry name" value="P-loop containing nucleoside triphosphate hydrolases"/>
    <property type="match status" value="1"/>
</dbReference>
<dbReference type="InterPro" id="IPR027417">
    <property type="entry name" value="P-loop_NTPase"/>
</dbReference>
<dbReference type="Proteomes" id="UP000435036">
    <property type="component" value="Unassembled WGS sequence"/>
</dbReference>
<keyword evidence="4 9" id="KW-0067">ATP-binding</keyword>
<keyword evidence="5" id="KW-0413">Isomerase</keyword>
<dbReference type="EC" id="5.6.2.4" evidence="7"/>
<evidence type="ECO:0000259" key="11">
    <source>
        <dbReference type="PROSITE" id="PS51217"/>
    </source>
</evidence>
<gene>
    <name evidence="12" type="ORF">GQF63_13525</name>
</gene>
<dbReference type="PROSITE" id="PS51217">
    <property type="entry name" value="UVRD_HELICASE_CTER"/>
    <property type="match status" value="1"/>
</dbReference>
<dbReference type="InterPro" id="IPR014017">
    <property type="entry name" value="DNA_helicase_UvrD-like_C"/>
</dbReference>
<evidence type="ECO:0000256" key="7">
    <source>
        <dbReference type="ARBA" id="ARBA00034808"/>
    </source>
</evidence>
<dbReference type="OrthoDB" id="9810135at2"/>
<dbReference type="Pfam" id="PF13361">
    <property type="entry name" value="UvrD_C"/>
    <property type="match status" value="1"/>
</dbReference>
<dbReference type="EMBL" id="WSQA01000010">
    <property type="protein sequence ID" value="MVZ63050.1"/>
    <property type="molecule type" value="Genomic_DNA"/>
</dbReference>
<protein>
    <recommendedName>
        <fullName evidence="7">DNA 3'-5' helicase</fullName>
        <ecNumber evidence="7">5.6.2.4</ecNumber>
    </recommendedName>
</protein>
<feature type="domain" description="UvrD-like helicase C-terminal" evidence="11">
    <location>
        <begin position="502"/>
        <end position="795"/>
    </location>
</feature>
<dbReference type="GO" id="GO:0003677">
    <property type="term" value="F:DNA binding"/>
    <property type="evidence" value="ECO:0007669"/>
    <property type="project" value="InterPro"/>
</dbReference>